<dbReference type="InterPro" id="IPR015943">
    <property type="entry name" value="WD40/YVTN_repeat-like_dom_sf"/>
</dbReference>
<dbReference type="EMBL" id="JAQMWT010000466">
    <property type="protein sequence ID" value="KAJ8600940.1"/>
    <property type="molecule type" value="Genomic_DNA"/>
</dbReference>
<evidence type="ECO:0008006" key="4">
    <source>
        <dbReference type="Google" id="ProtNLM"/>
    </source>
</evidence>
<accession>A0AAD7UAR8</accession>
<dbReference type="PANTHER" id="PTHR30344">
    <property type="entry name" value="6-PHOSPHOGLUCONOLACTONASE-RELATED"/>
    <property type="match status" value="1"/>
</dbReference>
<keyword evidence="3" id="KW-1185">Reference proteome</keyword>
<reference evidence="2" key="1">
    <citation type="submission" date="2023-01" db="EMBL/GenBank/DDBJ databases">
        <title>Metagenome sequencing of chrysophaentin producing Chrysophaeum taylorii.</title>
        <authorList>
            <person name="Davison J."/>
            <person name="Bewley C."/>
        </authorList>
    </citation>
    <scope>NUCLEOTIDE SEQUENCE</scope>
    <source>
        <strain evidence="2">NIES-1699</strain>
    </source>
</reference>
<dbReference type="SUPFAM" id="SSF51004">
    <property type="entry name" value="C-terminal (heme d1) domain of cytochrome cd1-nitrite reductase"/>
    <property type="match status" value="1"/>
</dbReference>
<comment type="caution">
    <text evidence="2">The sequence shown here is derived from an EMBL/GenBank/DDBJ whole genome shotgun (WGS) entry which is preliminary data.</text>
</comment>
<dbReference type="InterPro" id="IPR050282">
    <property type="entry name" value="Cycloisomerase_2"/>
</dbReference>
<dbReference type="PANTHER" id="PTHR30344:SF1">
    <property type="entry name" value="6-PHOSPHOGLUCONOLACTONASE"/>
    <property type="match status" value="1"/>
</dbReference>
<organism evidence="2 3">
    <name type="scientific">Chrysophaeum taylorii</name>
    <dbReference type="NCBI Taxonomy" id="2483200"/>
    <lineage>
        <taxon>Eukaryota</taxon>
        <taxon>Sar</taxon>
        <taxon>Stramenopiles</taxon>
        <taxon>Ochrophyta</taxon>
        <taxon>Pelagophyceae</taxon>
        <taxon>Pelagomonadales</taxon>
        <taxon>Pelagomonadaceae</taxon>
        <taxon>Chrysophaeum</taxon>
    </lineage>
</organism>
<dbReference type="Proteomes" id="UP001230188">
    <property type="component" value="Unassembled WGS sequence"/>
</dbReference>
<sequence>MLIAVGSYSQDLGFVAGKGKGVYAIRFPEDFDGATTEARVVVPSSVAANPSYLAATADALYVVDERNEISGRLHSFSRDFEPRGTVECVDTSTCFVAATPTHVLAANYAGASPRASVVSVRHDDGRLLSETRQVISFPKAAGPVVARQETSHAHMAFPVDGAVLVPDLGSDVVWSVEYSPDSGLIGEPSVACECPPGSGPRHCAASTNGAFLFVLCELSATLLVFAVDDGGRPASRTPAATVDVLPPAVDRGKAMCAALRVSRNAVYCSVRVDDAEGQICVARLDPRTGAPLDAPTTWVGTRGRTPRDIILLTPKTLLAANQDSDTIFAFDVDPDTGALTPTTLVCRAARTPVCLAPLLDMWS</sequence>
<dbReference type="Gene3D" id="2.130.10.10">
    <property type="entry name" value="YVTN repeat-like/Quinoprotein amine dehydrogenase"/>
    <property type="match status" value="1"/>
</dbReference>
<comment type="similarity">
    <text evidence="1">Belongs to the cycloisomerase 2 family.</text>
</comment>
<dbReference type="AlphaFoldDB" id="A0AAD7UAR8"/>
<evidence type="ECO:0000313" key="2">
    <source>
        <dbReference type="EMBL" id="KAJ8600940.1"/>
    </source>
</evidence>
<proteinExistence type="inferred from homology"/>
<gene>
    <name evidence="2" type="ORF">CTAYLR_005070</name>
</gene>
<evidence type="ECO:0000313" key="3">
    <source>
        <dbReference type="Proteomes" id="UP001230188"/>
    </source>
</evidence>
<dbReference type="GO" id="GO:0017057">
    <property type="term" value="F:6-phosphogluconolactonase activity"/>
    <property type="evidence" value="ECO:0007669"/>
    <property type="project" value="TreeGrafter"/>
</dbReference>
<protein>
    <recommendedName>
        <fullName evidence="4">6-phosphogluconolactonase</fullName>
    </recommendedName>
</protein>
<dbReference type="Pfam" id="PF10282">
    <property type="entry name" value="Lactonase"/>
    <property type="match status" value="1"/>
</dbReference>
<name>A0AAD7UAR8_9STRA</name>
<dbReference type="InterPro" id="IPR011048">
    <property type="entry name" value="Haem_d1_sf"/>
</dbReference>
<dbReference type="InterPro" id="IPR019405">
    <property type="entry name" value="Lactonase_7-beta_prop"/>
</dbReference>
<evidence type="ECO:0000256" key="1">
    <source>
        <dbReference type="ARBA" id="ARBA00005564"/>
    </source>
</evidence>